<name>A0AAD4SCG7_9MAGN</name>
<comment type="caution">
    <text evidence="1">The sequence shown here is derived from an EMBL/GenBank/DDBJ whole genome shotgun (WGS) entry which is preliminary data.</text>
</comment>
<evidence type="ECO:0000313" key="1">
    <source>
        <dbReference type="EMBL" id="KAI3891081.1"/>
    </source>
</evidence>
<proteinExistence type="predicted"/>
<keyword evidence="2" id="KW-1185">Reference proteome</keyword>
<reference evidence="1" key="1">
    <citation type="submission" date="2022-04" db="EMBL/GenBank/DDBJ databases">
        <title>A functionally conserved STORR gene fusion in Papaver species that diverged 16.8 million years ago.</title>
        <authorList>
            <person name="Catania T."/>
        </authorList>
    </citation>
    <scope>NUCLEOTIDE SEQUENCE</scope>
    <source>
        <strain evidence="1">S-188037</strain>
    </source>
</reference>
<dbReference type="Proteomes" id="UP001202328">
    <property type="component" value="Unassembled WGS sequence"/>
</dbReference>
<evidence type="ECO:0000313" key="2">
    <source>
        <dbReference type="Proteomes" id="UP001202328"/>
    </source>
</evidence>
<dbReference type="AlphaFoldDB" id="A0AAD4SCG7"/>
<protein>
    <submittedName>
        <fullName evidence="1">Uncharacterized protein</fullName>
    </submittedName>
</protein>
<sequence length="74" mass="8562">MVVLIILEAVEERKKWVSAGLIKSPPPSQSINFFKVFSSSNREEDGYDIRSNYQECPRNQHREDLKITEFLSCG</sequence>
<gene>
    <name evidence="1" type="ORF">MKW98_007386</name>
</gene>
<organism evidence="1 2">
    <name type="scientific">Papaver atlanticum</name>
    <dbReference type="NCBI Taxonomy" id="357466"/>
    <lineage>
        <taxon>Eukaryota</taxon>
        <taxon>Viridiplantae</taxon>
        <taxon>Streptophyta</taxon>
        <taxon>Embryophyta</taxon>
        <taxon>Tracheophyta</taxon>
        <taxon>Spermatophyta</taxon>
        <taxon>Magnoliopsida</taxon>
        <taxon>Ranunculales</taxon>
        <taxon>Papaveraceae</taxon>
        <taxon>Papaveroideae</taxon>
        <taxon>Papaver</taxon>
    </lineage>
</organism>
<dbReference type="EMBL" id="JAJJMB010012081">
    <property type="protein sequence ID" value="KAI3891081.1"/>
    <property type="molecule type" value="Genomic_DNA"/>
</dbReference>
<accession>A0AAD4SCG7</accession>